<dbReference type="PANTHER" id="PTHR30590">
    <property type="entry name" value="INNER MEMBRANE PROTEIN"/>
    <property type="match status" value="1"/>
</dbReference>
<feature type="transmembrane region" description="Helical" evidence="1">
    <location>
        <begin position="12"/>
        <end position="30"/>
    </location>
</feature>
<evidence type="ECO:0000313" key="4">
    <source>
        <dbReference type="Proteomes" id="UP000198538"/>
    </source>
</evidence>
<feature type="transmembrane region" description="Helical" evidence="1">
    <location>
        <begin position="196"/>
        <end position="218"/>
    </location>
</feature>
<feature type="domain" description="DUF418" evidence="2">
    <location>
        <begin position="218"/>
        <end position="368"/>
    </location>
</feature>
<protein>
    <recommendedName>
        <fullName evidence="2">DUF418 domain-containing protein</fullName>
    </recommendedName>
</protein>
<sequence length="384" mass="43002">MKRIALLDILRGFAIIGTLGTNIWIFAYLGDLNLVFGNVLEPWWSSGDRLIQTIMLILVNGKFLGMLTLLFGAGMELKRQKAAREGYVWPGVYIWSCALLLLDGLLHYILVMEYDVLMSYAITGMIVSLIIHRSRRFMLTMMVLAGGIHVIGVTGITALLAFESGSSFNGMDTLTHLYASGTWWEQVMFRLNNFGFFRAESIAIIPLNVFLFLLGALLMRTGVFSNDESGRLRRRKLMMIGLAAGIPLNLLLLVPGGIMDVWVRYISAPVLTLGYLGIIAYGLEKGLFPKLFQRFGEIGKMALSCYIMQNIIASVLFYGWGLGLGGRPSSLFILLIWLGICLLLMLFSHLWLRKYPLGPIEWLWRRLSISPSPKSGRPSQDTSV</sequence>
<dbReference type="AlphaFoldDB" id="A0A1G5FIH1"/>
<keyword evidence="4" id="KW-1185">Reference proteome</keyword>
<proteinExistence type="predicted"/>
<keyword evidence="1" id="KW-1133">Transmembrane helix</keyword>
<feature type="transmembrane region" description="Helical" evidence="1">
    <location>
        <begin position="139"/>
        <end position="162"/>
    </location>
</feature>
<gene>
    <name evidence="3" type="ORF">SAMN05720606_104216</name>
</gene>
<dbReference type="Pfam" id="PF04235">
    <property type="entry name" value="DUF418"/>
    <property type="match status" value="1"/>
</dbReference>
<feature type="transmembrane region" description="Helical" evidence="1">
    <location>
        <begin position="303"/>
        <end position="320"/>
    </location>
</feature>
<feature type="transmembrane region" description="Helical" evidence="1">
    <location>
        <begin position="116"/>
        <end position="132"/>
    </location>
</feature>
<dbReference type="InterPro" id="IPR052529">
    <property type="entry name" value="Bact_Transport_Assoc"/>
</dbReference>
<feature type="transmembrane region" description="Helical" evidence="1">
    <location>
        <begin position="265"/>
        <end position="283"/>
    </location>
</feature>
<evidence type="ECO:0000256" key="1">
    <source>
        <dbReference type="SAM" id="Phobius"/>
    </source>
</evidence>
<dbReference type="InterPro" id="IPR007349">
    <property type="entry name" value="DUF418"/>
</dbReference>
<keyword evidence="1" id="KW-0472">Membrane</keyword>
<accession>A0A1G5FIH1</accession>
<feature type="transmembrane region" description="Helical" evidence="1">
    <location>
        <begin position="239"/>
        <end position="259"/>
    </location>
</feature>
<evidence type="ECO:0000259" key="2">
    <source>
        <dbReference type="Pfam" id="PF04235"/>
    </source>
</evidence>
<feature type="transmembrane region" description="Helical" evidence="1">
    <location>
        <begin position="50"/>
        <end position="75"/>
    </location>
</feature>
<reference evidence="4" key="1">
    <citation type="submission" date="2016-10" db="EMBL/GenBank/DDBJ databases">
        <authorList>
            <person name="Varghese N."/>
            <person name="Submissions S."/>
        </authorList>
    </citation>
    <scope>NUCLEOTIDE SEQUENCE [LARGE SCALE GENOMIC DNA]</scope>
    <source>
        <strain evidence="4">BL9</strain>
    </source>
</reference>
<organism evidence="3 4">
    <name type="scientific">Paenibacillus polysaccharolyticus</name>
    <dbReference type="NCBI Taxonomy" id="582692"/>
    <lineage>
        <taxon>Bacteria</taxon>
        <taxon>Bacillati</taxon>
        <taxon>Bacillota</taxon>
        <taxon>Bacilli</taxon>
        <taxon>Bacillales</taxon>
        <taxon>Paenibacillaceae</taxon>
        <taxon>Paenibacillus</taxon>
    </lineage>
</organism>
<name>A0A1G5FIH1_9BACL</name>
<dbReference type="RefSeq" id="WP_090917745.1">
    <property type="nucleotide sequence ID" value="NZ_FMVM01000004.1"/>
</dbReference>
<dbReference type="Proteomes" id="UP000198538">
    <property type="component" value="Unassembled WGS sequence"/>
</dbReference>
<keyword evidence="1" id="KW-0812">Transmembrane</keyword>
<feature type="transmembrane region" description="Helical" evidence="1">
    <location>
        <begin position="87"/>
        <end position="110"/>
    </location>
</feature>
<feature type="transmembrane region" description="Helical" evidence="1">
    <location>
        <begin position="332"/>
        <end position="352"/>
    </location>
</feature>
<evidence type="ECO:0000313" key="3">
    <source>
        <dbReference type="EMBL" id="SCY38650.1"/>
    </source>
</evidence>
<dbReference type="EMBL" id="FMVM01000004">
    <property type="protein sequence ID" value="SCY38650.1"/>
    <property type="molecule type" value="Genomic_DNA"/>
</dbReference>
<dbReference type="PANTHER" id="PTHR30590:SF2">
    <property type="entry name" value="INNER MEMBRANE PROTEIN"/>
    <property type="match status" value="1"/>
</dbReference>